<reference evidence="7" key="1">
    <citation type="submission" date="2023-03" db="EMBL/GenBank/DDBJ databases">
        <title>Emydomyces testavorans Genome Sequence.</title>
        <authorList>
            <person name="Hoyer L."/>
        </authorList>
    </citation>
    <scope>NUCLEOTIDE SEQUENCE</scope>
    <source>
        <strain evidence="7">16-2883</strain>
    </source>
</reference>
<keyword evidence="8" id="KW-1185">Reference proteome</keyword>
<evidence type="ECO:0000313" key="8">
    <source>
        <dbReference type="Proteomes" id="UP001219355"/>
    </source>
</evidence>
<evidence type="ECO:0000256" key="2">
    <source>
        <dbReference type="ARBA" id="ARBA00022692"/>
    </source>
</evidence>
<proteinExistence type="predicted"/>
<comment type="subcellular location">
    <subcellularLocation>
        <location evidence="1">Membrane</location>
        <topology evidence="1">Multi-pass membrane protein</topology>
    </subcellularLocation>
</comment>
<dbReference type="GO" id="GO:0005886">
    <property type="term" value="C:plasma membrane"/>
    <property type="evidence" value="ECO:0007669"/>
    <property type="project" value="TreeGrafter"/>
</dbReference>
<dbReference type="EMBL" id="CP120627">
    <property type="protein sequence ID" value="WEW54885.1"/>
    <property type="molecule type" value="Genomic_DNA"/>
</dbReference>
<dbReference type="AlphaFoldDB" id="A0AAF0DAY5"/>
<dbReference type="PANTHER" id="PTHR23502">
    <property type="entry name" value="MAJOR FACILITATOR SUPERFAMILY"/>
    <property type="match status" value="1"/>
</dbReference>
<feature type="compositionally biased region" description="Polar residues" evidence="5">
    <location>
        <begin position="1"/>
        <end position="17"/>
    </location>
</feature>
<evidence type="ECO:0000256" key="4">
    <source>
        <dbReference type="ARBA" id="ARBA00023136"/>
    </source>
</evidence>
<organism evidence="7 8">
    <name type="scientific">Emydomyces testavorans</name>
    <dbReference type="NCBI Taxonomy" id="2070801"/>
    <lineage>
        <taxon>Eukaryota</taxon>
        <taxon>Fungi</taxon>
        <taxon>Dikarya</taxon>
        <taxon>Ascomycota</taxon>
        <taxon>Pezizomycotina</taxon>
        <taxon>Eurotiomycetes</taxon>
        <taxon>Eurotiomycetidae</taxon>
        <taxon>Onygenales</taxon>
        <taxon>Nannizziopsiaceae</taxon>
        <taxon>Emydomyces</taxon>
    </lineage>
</organism>
<feature type="region of interest" description="Disordered" evidence="5">
    <location>
        <begin position="1"/>
        <end position="51"/>
    </location>
</feature>
<evidence type="ECO:0000256" key="5">
    <source>
        <dbReference type="SAM" id="MobiDB-lite"/>
    </source>
</evidence>
<evidence type="ECO:0000256" key="1">
    <source>
        <dbReference type="ARBA" id="ARBA00004141"/>
    </source>
</evidence>
<keyword evidence="2 6" id="KW-0812">Transmembrane</keyword>
<dbReference type="SUPFAM" id="SSF103473">
    <property type="entry name" value="MFS general substrate transporter"/>
    <property type="match status" value="1"/>
</dbReference>
<evidence type="ECO:0000256" key="3">
    <source>
        <dbReference type="ARBA" id="ARBA00022989"/>
    </source>
</evidence>
<name>A0AAF0DAY5_9EURO</name>
<dbReference type="Proteomes" id="UP001219355">
    <property type="component" value="Chromosome 1"/>
</dbReference>
<evidence type="ECO:0000256" key="6">
    <source>
        <dbReference type="SAM" id="Phobius"/>
    </source>
</evidence>
<feature type="transmembrane region" description="Helical" evidence="6">
    <location>
        <begin position="98"/>
        <end position="118"/>
    </location>
</feature>
<keyword evidence="4 6" id="KW-0472">Membrane</keyword>
<dbReference type="GO" id="GO:0005275">
    <property type="term" value="F:amine transmembrane transporter activity"/>
    <property type="evidence" value="ECO:0007669"/>
    <property type="project" value="TreeGrafter"/>
</dbReference>
<accession>A0AAF0DAY5</accession>
<keyword evidence="3 6" id="KW-1133">Transmembrane helix</keyword>
<evidence type="ECO:0000313" key="7">
    <source>
        <dbReference type="EMBL" id="WEW54885.1"/>
    </source>
</evidence>
<protein>
    <submittedName>
        <fullName evidence="7">Dityrosine transporter 1</fullName>
    </submittedName>
</protein>
<dbReference type="InterPro" id="IPR036259">
    <property type="entry name" value="MFS_trans_sf"/>
</dbReference>
<feature type="transmembrane region" description="Helical" evidence="6">
    <location>
        <begin position="59"/>
        <end position="78"/>
    </location>
</feature>
<gene>
    <name evidence="7" type="primary">DTR1_1</name>
    <name evidence="7" type="ORF">PRK78_000312</name>
</gene>
<dbReference type="Gene3D" id="1.20.1720.10">
    <property type="entry name" value="Multidrug resistance protein D"/>
    <property type="match status" value="1"/>
</dbReference>
<sequence length="189" mass="20299">MSSSPKDLKNSPLNGSETEMETKIEVSSPPTPPSDVELEAQPKPPPPPYTAFSSPRRTFILTVITVAGFFGPLAGNIYLPALPVLTREFNVSTTAMNITVSVFMLVFAFGAFGSAAVVSMGAGTMADVSPTSHALISGAKDETDHGAKKTCKGDVVFPPWSTVRSNFGPSSRRSFRRKHILEVDLWVLR</sequence>
<dbReference type="PANTHER" id="PTHR23502:SF21">
    <property type="entry name" value="DITYROSINE TRANSPORTER 1"/>
    <property type="match status" value="1"/>
</dbReference>